<dbReference type="SUPFAM" id="SSF53244">
    <property type="entry name" value="MurD-like peptide ligases, peptide-binding domain"/>
    <property type="match status" value="1"/>
</dbReference>
<feature type="domain" description="Mur ligase central" evidence="13">
    <location>
        <begin position="105"/>
        <end position="291"/>
    </location>
</feature>
<dbReference type="InterPro" id="IPR036615">
    <property type="entry name" value="Mur_ligase_C_dom_sf"/>
</dbReference>
<evidence type="ECO:0000259" key="13">
    <source>
        <dbReference type="Pfam" id="PF08245"/>
    </source>
</evidence>
<dbReference type="NCBIfam" id="TIGR01143">
    <property type="entry name" value="murF"/>
    <property type="match status" value="1"/>
</dbReference>
<evidence type="ECO:0000256" key="8">
    <source>
        <dbReference type="ARBA" id="ARBA00023306"/>
    </source>
</evidence>
<dbReference type="SUPFAM" id="SSF53623">
    <property type="entry name" value="MurD-like peptide ligases, catalytic domain"/>
    <property type="match status" value="1"/>
</dbReference>
<evidence type="ECO:0000256" key="9">
    <source>
        <dbReference type="ARBA" id="ARBA00023316"/>
    </source>
</evidence>
<comment type="caution">
    <text evidence="14">The sequence shown here is derived from an EMBL/GenBank/DDBJ whole genome shotgun (WGS) entry which is preliminary data.</text>
</comment>
<dbReference type="Gene3D" id="3.90.190.20">
    <property type="entry name" value="Mur ligase, C-terminal domain"/>
    <property type="match status" value="1"/>
</dbReference>
<dbReference type="Gene3D" id="3.40.1190.10">
    <property type="entry name" value="Mur-like, catalytic domain"/>
    <property type="match status" value="1"/>
</dbReference>
<comment type="catalytic activity">
    <reaction evidence="10 11">
        <text>D-alanyl-D-alanine + UDP-N-acetyl-alpha-D-muramoyl-L-alanyl-gamma-D-glutamyl-meso-2,6-diaminopimelate + ATP = UDP-N-acetyl-alpha-D-muramoyl-L-alanyl-gamma-D-glutamyl-meso-2,6-diaminopimeloyl-D-alanyl-D-alanine + ADP + phosphate + H(+)</text>
        <dbReference type="Rhea" id="RHEA:28374"/>
        <dbReference type="ChEBI" id="CHEBI:15378"/>
        <dbReference type="ChEBI" id="CHEBI:30616"/>
        <dbReference type="ChEBI" id="CHEBI:43474"/>
        <dbReference type="ChEBI" id="CHEBI:57822"/>
        <dbReference type="ChEBI" id="CHEBI:61386"/>
        <dbReference type="ChEBI" id="CHEBI:83905"/>
        <dbReference type="ChEBI" id="CHEBI:456216"/>
        <dbReference type="EC" id="6.3.2.10"/>
    </reaction>
</comment>
<feature type="binding site" evidence="10">
    <location>
        <begin position="107"/>
        <end position="113"/>
    </location>
    <ligand>
        <name>ATP</name>
        <dbReference type="ChEBI" id="CHEBI:30616"/>
    </ligand>
</feature>
<keyword evidence="2 10" id="KW-0436">Ligase</keyword>
<dbReference type="EC" id="6.3.2.10" evidence="10 11"/>
<name>A0A545UK36_9GAMM</name>
<dbReference type="GO" id="GO:0047480">
    <property type="term" value="F:UDP-N-acetylmuramoyl-tripeptide-D-alanyl-D-alanine ligase activity"/>
    <property type="evidence" value="ECO:0007669"/>
    <property type="project" value="UniProtKB-UniRule"/>
</dbReference>
<organism evidence="14 15">
    <name type="scientific">Aliikangiella coralliicola</name>
    <dbReference type="NCBI Taxonomy" id="2592383"/>
    <lineage>
        <taxon>Bacteria</taxon>
        <taxon>Pseudomonadati</taxon>
        <taxon>Pseudomonadota</taxon>
        <taxon>Gammaproteobacteria</taxon>
        <taxon>Oceanospirillales</taxon>
        <taxon>Pleioneaceae</taxon>
        <taxon>Aliikangiella</taxon>
    </lineage>
</organism>
<dbReference type="HAMAP" id="MF_02019">
    <property type="entry name" value="MurF"/>
    <property type="match status" value="1"/>
</dbReference>
<dbReference type="Proteomes" id="UP000315439">
    <property type="component" value="Unassembled WGS sequence"/>
</dbReference>
<dbReference type="EMBL" id="VIKS01000001">
    <property type="protein sequence ID" value="TQV89832.1"/>
    <property type="molecule type" value="Genomic_DNA"/>
</dbReference>
<dbReference type="InterPro" id="IPR035911">
    <property type="entry name" value="MurE/MurF_N"/>
</dbReference>
<dbReference type="InterPro" id="IPR005863">
    <property type="entry name" value="UDP-N-AcMur_synth"/>
</dbReference>
<keyword evidence="4 10" id="KW-0547">Nucleotide-binding</keyword>
<evidence type="ECO:0000256" key="10">
    <source>
        <dbReference type="HAMAP-Rule" id="MF_02019"/>
    </source>
</evidence>
<evidence type="ECO:0000256" key="2">
    <source>
        <dbReference type="ARBA" id="ARBA00022598"/>
    </source>
</evidence>
<dbReference type="InterPro" id="IPR036565">
    <property type="entry name" value="Mur-like_cat_sf"/>
</dbReference>
<keyword evidence="1 10" id="KW-0963">Cytoplasm</keyword>
<dbReference type="GO" id="GO:0008766">
    <property type="term" value="F:UDP-N-acetylmuramoylalanyl-D-glutamyl-2,6-diaminopimelate-D-alanyl-D-alanine ligase activity"/>
    <property type="evidence" value="ECO:0007669"/>
    <property type="project" value="RHEA"/>
</dbReference>
<evidence type="ECO:0000256" key="3">
    <source>
        <dbReference type="ARBA" id="ARBA00022618"/>
    </source>
</evidence>
<dbReference type="InterPro" id="IPR051046">
    <property type="entry name" value="MurCDEF_CellWall_CoF430Synth"/>
</dbReference>
<dbReference type="SUPFAM" id="SSF63418">
    <property type="entry name" value="MurE/MurF N-terminal domain"/>
    <property type="match status" value="1"/>
</dbReference>
<dbReference type="PANTHER" id="PTHR43024:SF1">
    <property type="entry name" value="UDP-N-ACETYLMURAMOYL-TRIPEPTIDE--D-ALANYL-D-ALANINE LIGASE"/>
    <property type="match status" value="1"/>
</dbReference>
<dbReference type="GO" id="GO:0005524">
    <property type="term" value="F:ATP binding"/>
    <property type="evidence" value="ECO:0007669"/>
    <property type="project" value="UniProtKB-UniRule"/>
</dbReference>
<evidence type="ECO:0000256" key="4">
    <source>
        <dbReference type="ARBA" id="ARBA00022741"/>
    </source>
</evidence>
<keyword evidence="5 10" id="KW-0067">ATP-binding</keyword>
<evidence type="ECO:0000256" key="7">
    <source>
        <dbReference type="ARBA" id="ARBA00022984"/>
    </source>
</evidence>
<dbReference type="PANTHER" id="PTHR43024">
    <property type="entry name" value="UDP-N-ACETYLMURAMOYL-TRIPEPTIDE--D-ALANYL-D-ALANINE LIGASE"/>
    <property type="match status" value="1"/>
</dbReference>
<keyword evidence="7 10" id="KW-0573">Peptidoglycan synthesis</keyword>
<dbReference type="UniPathway" id="UPA00219"/>
<evidence type="ECO:0000256" key="5">
    <source>
        <dbReference type="ARBA" id="ARBA00022840"/>
    </source>
</evidence>
<dbReference type="GO" id="GO:0071555">
    <property type="term" value="P:cell wall organization"/>
    <property type="evidence" value="ECO:0007669"/>
    <property type="project" value="UniProtKB-KW"/>
</dbReference>
<dbReference type="Gene3D" id="3.40.1390.10">
    <property type="entry name" value="MurE/MurF, N-terminal domain"/>
    <property type="match status" value="1"/>
</dbReference>
<comment type="subcellular location">
    <subcellularLocation>
        <location evidence="10 11">Cytoplasm</location>
    </subcellularLocation>
</comment>
<evidence type="ECO:0000256" key="11">
    <source>
        <dbReference type="RuleBase" id="RU004136"/>
    </source>
</evidence>
<dbReference type="Pfam" id="PF08245">
    <property type="entry name" value="Mur_ligase_M"/>
    <property type="match status" value="1"/>
</dbReference>
<sequence>MIKTLLSQLQPFLNARLIGGDAQVSQVYTDSRQQCENGLFVALRGPHFDAHNFLPQVVEQGAAGIIVENESSLDIPQLVVSNSKLALGDLARFNRKRLNARFVAITGSSGKTTVKEMIASILQNVGTTFATKGNFNNDIGAPLTLLEMNEEHQFGVIELGANHAGEIAYTAAITQPDVALINNVAAAHLQGFGDLQGVARAKGEIYSELKNDGTAIVNNDDEFAPFWKKHITSSVLTFSAKGNGDVIATDIQLDENQCPQFELEYLNQSQKISLPLAGVHNVHNALAAAACCLALNISLEDICKGLSRSPVVTGRLMTELLANGCRLIDDTYNANLDSMRAAIQLLAGYKGRNILVIGDMAELGEFGRQCHEEVGEFAKLAGIDAMYSCGVLTQFSQSVYGGEGKHYSNQQQLIKQLKQEAKANTTILVKGSRSSHMEKVVLALMEDSEQQSKGAAFNMGEE</sequence>
<dbReference type="GO" id="GO:0051301">
    <property type="term" value="P:cell division"/>
    <property type="evidence" value="ECO:0007669"/>
    <property type="project" value="UniProtKB-KW"/>
</dbReference>
<keyword evidence="8 10" id="KW-0131">Cell cycle</keyword>
<keyword evidence="6 10" id="KW-0133">Cell shape</keyword>
<evidence type="ECO:0000256" key="6">
    <source>
        <dbReference type="ARBA" id="ARBA00022960"/>
    </source>
</evidence>
<dbReference type="GO" id="GO:0008360">
    <property type="term" value="P:regulation of cell shape"/>
    <property type="evidence" value="ECO:0007669"/>
    <property type="project" value="UniProtKB-KW"/>
</dbReference>
<dbReference type="AlphaFoldDB" id="A0A545UK36"/>
<keyword evidence="15" id="KW-1185">Reference proteome</keyword>
<gene>
    <name evidence="10 14" type="primary">murF</name>
    <name evidence="14" type="ORF">FLL46_02850</name>
</gene>
<keyword evidence="9 10" id="KW-0961">Cell wall biogenesis/degradation</keyword>
<comment type="pathway">
    <text evidence="10 11">Cell wall biogenesis; peptidoglycan biosynthesis.</text>
</comment>
<evidence type="ECO:0000259" key="12">
    <source>
        <dbReference type="Pfam" id="PF02875"/>
    </source>
</evidence>
<reference evidence="14 15" key="1">
    <citation type="submission" date="2019-07" db="EMBL/GenBank/DDBJ databases">
        <title>Draft genome for Aliikangiella sp. M105.</title>
        <authorList>
            <person name="Wang G."/>
        </authorList>
    </citation>
    <scope>NUCLEOTIDE SEQUENCE [LARGE SCALE GENOMIC DNA]</scope>
    <source>
        <strain evidence="14 15">M105</strain>
    </source>
</reference>
<dbReference type="GO" id="GO:0005737">
    <property type="term" value="C:cytoplasm"/>
    <property type="evidence" value="ECO:0007669"/>
    <property type="project" value="UniProtKB-SubCell"/>
</dbReference>
<evidence type="ECO:0000313" key="14">
    <source>
        <dbReference type="EMBL" id="TQV89832.1"/>
    </source>
</evidence>
<protein>
    <recommendedName>
        <fullName evidence="10 11">UDP-N-acetylmuramoyl-tripeptide--D-alanyl-D-alanine ligase</fullName>
        <ecNumber evidence="10 11">6.3.2.10</ecNumber>
    </recommendedName>
    <alternativeName>
        <fullName evidence="10">D-alanyl-D-alanine-adding enzyme</fullName>
    </alternativeName>
</protein>
<dbReference type="OrthoDB" id="9801978at2"/>
<comment type="function">
    <text evidence="10 11">Involved in cell wall formation. Catalyzes the final step in the synthesis of UDP-N-acetylmuramoyl-pentapeptide, the precursor of murein.</text>
</comment>
<accession>A0A545UK36</accession>
<proteinExistence type="inferred from homology"/>
<dbReference type="Pfam" id="PF02875">
    <property type="entry name" value="Mur_ligase_C"/>
    <property type="match status" value="1"/>
</dbReference>
<dbReference type="InterPro" id="IPR013221">
    <property type="entry name" value="Mur_ligase_cen"/>
</dbReference>
<evidence type="ECO:0000256" key="1">
    <source>
        <dbReference type="ARBA" id="ARBA00022490"/>
    </source>
</evidence>
<dbReference type="RefSeq" id="WP_142891896.1">
    <property type="nucleotide sequence ID" value="NZ_ML660160.1"/>
</dbReference>
<comment type="similarity">
    <text evidence="10">Belongs to the MurCDEF family. MurF subfamily.</text>
</comment>
<keyword evidence="3 10" id="KW-0132">Cell division</keyword>
<evidence type="ECO:0000313" key="15">
    <source>
        <dbReference type="Proteomes" id="UP000315439"/>
    </source>
</evidence>
<feature type="domain" description="Mur ligase C-terminal" evidence="12">
    <location>
        <begin position="322"/>
        <end position="433"/>
    </location>
</feature>
<dbReference type="GO" id="GO:0009252">
    <property type="term" value="P:peptidoglycan biosynthetic process"/>
    <property type="evidence" value="ECO:0007669"/>
    <property type="project" value="UniProtKB-UniRule"/>
</dbReference>
<dbReference type="InterPro" id="IPR004101">
    <property type="entry name" value="Mur_ligase_C"/>
</dbReference>